<keyword evidence="5 7" id="KW-0234">DNA repair</keyword>
<dbReference type="GO" id="GO:0006310">
    <property type="term" value="P:DNA recombination"/>
    <property type="evidence" value="ECO:0007669"/>
    <property type="project" value="UniProtKB-UniRule"/>
</dbReference>
<organism evidence="9 10">
    <name type="scientific">Peptacetobacter hominis</name>
    <dbReference type="NCBI Taxonomy" id="2743610"/>
    <lineage>
        <taxon>Bacteria</taxon>
        <taxon>Bacillati</taxon>
        <taxon>Bacillota</taxon>
        <taxon>Clostridia</taxon>
        <taxon>Peptostreptococcales</taxon>
        <taxon>Peptostreptococcaceae</taxon>
        <taxon>Peptacetobacter</taxon>
    </lineage>
</organism>
<dbReference type="Pfam" id="PF11967">
    <property type="entry name" value="RecO_N"/>
    <property type="match status" value="1"/>
</dbReference>
<dbReference type="Gene3D" id="1.20.1440.120">
    <property type="entry name" value="Recombination protein O, C-terminal domain"/>
    <property type="match status" value="1"/>
</dbReference>
<dbReference type="SUPFAM" id="SSF50249">
    <property type="entry name" value="Nucleic acid-binding proteins"/>
    <property type="match status" value="1"/>
</dbReference>
<dbReference type="InterPro" id="IPR012340">
    <property type="entry name" value="NA-bd_OB-fold"/>
</dbReference>
<dbReference type="Gene3D" id="2.40.50.140">
    <property type="entry name" value="Nucleic acid-binding proteins"/>
    <property type="match status" value="1"/>
</dbReference>
<dbReference type="HAMAP" id="MF_00201">
    <property type="entry name" value="RecO"/>
    <property type="match status" value="1"/>
</dbReference>
<dbReference type="EMBL" id="SGJB01000001">
    <property type="protein sequence ID" value="TQQ85737.1"/>
    <property type="molecule type" value="Genomic_DNA"/>
</dbReference>
<evidence type="ECO:0000313" key="10">
    <source>
        <dbReference type="Proteomes" id="UP000317863"/>
    </source>
</evidence>
<evidence type="ECO:0000256" key="4">
    <source>
        <dbReference type="ARBA" id="ARBA00023172"/>
    </source>
</evidence>
<comment type="caution">
    <text evidence="9">The sequence shown here is derived from an EMBL/GenBank/DDBJ whole genome shotgun (WGS) entry which is preliminary data.</text>
</comment>
<sequence>MGNINTISTQGVVLRTAGYSENDVVLTMYTRGLGKVTAIAKGAKRNRSPFTASSQLFSFSEFVLKKQRGMYRVIQADIIKSFYDISYDLDAFSYASYISRLVENSSLENQTNHRLFNMLVKTLYLLSEKGTDKEFITAAFELKFSDYMGICPVVDVCSLCGDDTGNYSIFNIEEGGMVCKRCAGNLQNNIILDVTTKKLMKYILENDIETVSRAKVNRILTKELSKLMKKYMTAYMSNLNLKSLNILYDLNHYKKGAD</sequence>
<evidence type="ECO:0000256" key="3">
    <source>
        <dbReference type="ARBA" id="ARBA00022763"/>
    </source>
</evidence>
<evidence type="ECO:0000256" key="6">
    <source>
        <dbReference type="ARBA" id="ARBA00033409"/>
    </source>
</evidence>
<evidence type="ECO:0000313" key="9">
    <source>
        <dbReference type="EMBL" id="TQQ85737.1"/>
    </source>
</evidence>
<dbReference type="GO" id="GO:0043590">
    <property type="term" value="C:bacterial nucleoid"/>
    <property type="evidence" value="ECO:0007669"/>
    <property type="project" value="TreeGrafter"/>
</dbReference>
<dbReference type="InterPro" id="IPR003717">
    <property type="entry name" value="RecO"/>
</dbReference>
<dbReference type="NCBIfam" id="TIGR00613">
    <property type="entry name" value="reco"/>
    <property type="match status" value="1"/>
</dbReference>
<evidence type="ECO:0000256" key="2">
    <source>
        <dbReference type="ARBA" id="ARBA00021310"/>
    </source>
</evidence>
<dbReference type="InterPro" id="IPR022572">
    <property type="entry name" value="DNA_rep/recomb_RecO_N"/>
</dbReference>
<evidence type="ECO:0000256" key="5">
    <source>
        <dbReference type="ARBA" id="ARBA00023204"/>
    </source>
</evidence>
<dbReference type="GO" id="GO:0006302">
    <property type="term" value="P:double-strand break repair"/>
    <property type="evidence" value="ECO:0007669"/>
    <property type="project" value="TreeGrafter"/>
</dbReference>
<accession>A0A544QYA9</accession>
<comment type="similarity">
    <text evidence="1 7">Belongs to the RecO family.</text>
</comment>
<keyword evidence="10" id="KW-1185">Reference proteome</keyword>
<dbReference type="AlphaFoldDB" id="A0A544QYA9"/>
<evidence type="ECO:0000256" key="1">
    <source>
        <dbReference type="ARBA" id="ARBA00007452"/>
    </source>
</evidence>
<dbReference type="Pfam" id="PF02565">
    <property type="entry name" value="RecO_C"/>
    <property type="match status" value="1"/>
</dbReference>
<protein>
    <recommendedName>
        <fullName evidence="2 7">DNA repair protein RecO</fullName>
    </recommendedName>
    <alternativeName>
        <fullName evidence="6 7">Recombination protein O</fullName>
    </alternativeName>
</protein>
<dbReference type="PANTHER" id="PTHR33991">
    <property type="entry name" value="DNA REPAIR PROTEIN RECO"/>
    <property type="match status" value="1"/>
</dbReference>
<reference evidence="9 10" key="1">
    <citation type="submission" date="2019-02" db="EMBL/GenBank/DDBJ databases">
        <title>Peptostreptococcaceae bacterium ZHW00191 nov., a new bacterium isolated from the human gut.</title>
        <authorList>
            <person name="Zhou H.-W."/>
            <person name="Chen X.-J."/>
        </authorList>
    </citation>
    <scope>NUCLEOTIDE SEQUENCE [LARGE SCALE GENOMIC DNA]</scope>
    <source>
        <strain evidence="9 10">ZHW00191</strain>
    </source>
</reference>
<feature type="domain" description="DNA replication/recombination mediator RecO N-terminal" evidence="8">
    <location>
        <begin position="6"/>
        <end position="82"/>
    </location>
</feature>
<dbReference type="RefSeq" id="WP_142534962.1">
    <property type="nucleotide sequence ID" value="NZ_SGJB01000001.1"/>
</dbReference>
<dbReference type="Proteomes" id="UP000317863">
    <property type="component" value="Unassembled WGS sequence"/>
</dbReference>
<name>A0A544QYA9_9FIRM</name>
<dbReference type="SUPFAM" id="SSF57863">
    <property type="entry name" value="ArfGap/RecO-like zinc finger"/>
    <property type="match status" value="1"/>
</dbReference>
<evidence type="ECO:0000256" key="7">
    <source>
        <dbReference type="HAMAP-Rule" id="MF_00201"/>
    </source>
</evidence>
<gene>
    <name evidence="7 9" type="primary">recO</name>
    <name evidence="9" type="ORF">EXD82_00550</name>
</gene>
<dbReference type="InterPro" id="IPR042242">
    <property type="entry name" value="RecO_C"/>
</dbReference>
<comment type="function">
    <text evidence="7">Involved in DNA repair and RecF pathway recombination.</text>
</comment>
<dbReference type="PANTHER" id="PTHR33991:SF1">
    <property type="entry name" value="DNA REPAIR PROTEIN RECO"/>
    <property type="match status" value="1"/>
</dbReference>
<dbReference type="OrthoDB" id="9797083at2"/>
<evidence type="ECO:0000259" key="8">
    <source>
        <dbReference type="Pfam" id="PF11967"/>
    </source>
</evidence>
<dbReference type="InterPro" id="IPR037278">
    <property type="entry name" value="ARFGAP/RecO"/>
</dbReference>
<keyword evidence="3 7" id="KW-0227">DNA damage</keyword>
<proteinExistence type="inferred from homology"/>
<keyword evidence="4 7" id="KW-0233">DNA recombination</keyword>